<sequence>MPGWRRCRRDDPSFPDPSSKPVGKGAIARTQGTQSFPAAAKNAMVPFMTTPVSSVGSSVPTLASALKGYETQVSTTASNIANVESTGYKAFRANAVSMAPGMRVAVQPTGQEVDTTSQLVDLTTASESYQAAAAALGSISRTEKRSLDLIG</sequence>
<dbReference type="InterPro" id="IPR001444">
    <property type="entry name" value="Flag_bb_rod_N"/>
</dbReference>
<evidence type="ECO:0000313" key="6">
    <source>
        <dbReference type="Proteomes" id="UP000233293"/>
    </source>
</evidence>
<reference evidence="6" key="1">
    <citation type="submission" date="2017-12" db="EMBL/GenBank/DDBJ databases">
        <title>Draft genome sequence of Telmatospirillum siberiense 26-4b1T, an acidotolerant peatland alphaproteobacterium potentially involved in sulfur cycling.</title>
        <authorList>
            <person name="Hausmann B."/>
            <person name="Pjevac P."/>
            <person name="Schreck K."/>
            <person name="Herbold C.W."/>
            <person name="Daims H."/>
            <person name="Wagner M."/>
            <person name="Pester M."/>
            <person name="Loy A."/>
        </authorList>
    </citation>
    <scope>NUCLEOTIDE SEQUENCE [LARGE SCALE GENOMIC DNA]</scope>
    <source>
        <strain evidence="6">26-4b1</strain>
    </source>
</reference>
<dbReference type="PROSITE" id="PS00588">
    <property type="entry name" value="FLAGELLA_BB_ROD"/>
    <property type="match status" value="1"/>
</dbReference>
<dbReference type="AlphaFoldDB" id="A0A2N3PN54"/>
<dbReference type="Pfam" id="PF00460">
    <property type="entry name" value="Flg_bb_rod"/>
    <property type="match status" value="1"/>
</dbReference>
<accession>A0A2N3PN54</accession>
<gene>
    <name evidence="5" type="ORF">CWS72_24870</name>
</gene>
<keyword evidence="6" id="KW-1185">Reference proteome</keyword>
<dbReference type="Proteomes" id="UP000233293">
    <property type="component" value="Unassembled WGS sequence"/>
</dbReference>
<evidence type="ECO:0000313" key="5">
    <source>
        <dbReference type="EMBL" id="PKU21824.1"/>
    </source>
</evidence>
<proteinExistence type="inferred from homology"/>
<dbReference type="InterPro" id="IPR019776">
    <property type="entry name" value="Flagellar_basal_body_rod_CS"/>
</dbReference>
<feature type="region of interest" description="Disordered" evidence="3">
    <location>
        <begin position="1"/>
        <end position="35"/>
    </location>
</feature>
<evidence type="ECO:0000256" key="1">
    <source>
        <dbReference type="ARBA" id="ARBA00004117"/>
    </source>
</evidence>
<dbReference type="GO" id="GO:0009425">
    <property type="term" value="C:bacterial-type flagellum basal body"/>
    <property type="evidence" value="ECO:0007669"/>
    <property type="project" value="UniProtKB-SubCell"/>
</dbReference>
<evidence type="ECO:0000256" key="3">
    <source>
        <dbReference type="SAM" id="MobiDB-lite"/>
    </source>
</evidence>
<dbReference type="EMBL" id="PIUM01000043">
    <property type="protein sequence ID" value="PKU21824.1"/>
    <property type="molecule type" value="Genomic_DNA"/>
</dbReference>
<protein>
    <recommendedName>
        <fullName evidence="4">Flagellar basal body rod protein N-terminal domain-containing protein</fullName>
    </recommendedName>
</protein>
<comment type="subcellular location">
    <subcellularLocation>
        <location evidence="1">Bacterial flagellum basal body</location>
    </subcellularLocation>
</comment>
<evidence type="ECO:0000259" key="4">
    <source>
        <dbReference type="Pfam" id="PF00460"/>
    </source>
</evidence>
<feature type="domain" description="Flagellar basal body rod protein N-terminal" evidence="4">
    <location>
        <begin position="61"/>
        <end position="89"/>
    </location>
</feature>
<comment type="similarity">
    <text evidence="2">Belongs to the flagella basal body rod proteins family.</text>
</comment>
<organism evidence="5 6">
    <name type="scientific">Telmatospirillum siberiense</name>
    <dbReference type="NCBI Taxonomy" id="382514"/>
    <lineage>
        <taxon>Bacteria</taxon>
        <taxon>Pseudomonadati</taxon>
        <taxon>Pseudomonadota</taxon>
        <taxon>Alphaproteobacteria</taxon>
        <taxon>Rhodospirillales</taxon>
        <taxon>Rhodospirillaceae</taxon>
        <taxon>Telmatospirillum</taxon>
    </lineage>
</organism>
<comment type="caution">
    <text evidence="5">The sequence shown here is derived from an EMBL/GenBank/DDBJ whole genome shotgun (WGS) entry which is preliminary data.</text>
</comment>
<evidence type="ECO:0000256" key="2">
    <source>
        <dbReference type="ARBA" id="ARBA00009677"/>
    </source>
</evidence>
<name>A0A2N3PN54_9PROT</name>